<protein>
    <submittedName>
        <fullName evidence="2">Secreted protein</fullName>
    </submittedName>
</protein>
<name>A0A0M3I830_ASCLU</name>
<reference evidence="2" key="1">
    <citation type="submission" date="2017-02" db="UniProtKB">
        <authorList>
            <consortium name="WormBaseParasite"/>
        </authorList>
    </citation>
    <scope>IDENTIFICATION</scope>
</reference>
<organism evidence="1 2">
    <name type="scientific">Ascaris lumbricoides</name>
    <name type="common">Giant roundworm</name>
    <dbReference type="NCBI Taxonomy" id="6252"/>
    <lineage>
        <taxon>Eukaryota</taxon>
        <taxon>Metazoa</taxon>
        <taxon>Ecdysozoa</taxon>
        <taxon>Nematoda</taxon>
        <taxon>Chromadorea</taxon>
        <taxon>Rhabditida</taxon>
        <taxon>Spirurina</taxon>
        <taxon>Ascaridomorpha</taxon>
        <taxon>Ascaridoidea</taxon>
        <taxon>Ascarididae</taxon>
        <taxon>Ascaris</taxon>
    </lineage>
</organism>
<evidence type="ECO:0000313" key="1">
    <source>
        <dbReference type="Proteomes" id="UP000036681"/>
    </source>
</evidence>
<sequence>MSTALIVYSVIEKRTTPIRFDGFQSIVLALSFNVAACQPDVYNRATHHVGGISRMHHFDYVQLQEYIDMFLELIL</sequence>
<dbReference type="AlphaFoldDB" id="A0A0M3I830"/>
<keyword evidence="1" id="KW-1185">Reference proteome</keyword>
<dbReference type="WBParaSite" id="ALUE_0001344001-mRNA-1">
    <property type="protein sequence ID" value="ALUE_0001344001-mRNA-1"/>
    <property type="gene ID" value="ALUE_0001344001"/>
</dbReference>
<evidence type="ECO:0000313" key="2">
    <source>
        <dbReference type="WBParaSite" id="ALUE_0001344001-mRNA-1"/>
    </source>
</evidence>
<proteinExistence type="predicted"/>
<accession>A0A0M3I830</accession>
<dbReference type="Proteomes" id="UP000036681">
    <property type="component" value="Unplaced"/>
</dbReference>